<evidence type="ECO:0000256" key="1">
    <source>
        <dbReference type="SAM" id="MobiDB-lite"/>
    </source>
</evidence>
<feature type="compositionally biased region" description="Basic and acidic residues" evidence="1">
    <location>
        <begin position="16"/>
        <end position="33"/>
    </location>
</feature>
<reference evidence="2" key="2">
    <citation type="submission" date="2021-04" db="EMBL/GenBank/DDBJ databases">
        <authorList>
            <person name="Gilroy R."/>
        </authorList>
    </citation>
    <scope>NUCLEOTIDE SEQUENCE</scope>
    <source>
        <strain evidence="2">ChiSxjej5B17-1746</strain>
    </source>
</reference>
<reference evidence="2" key="1">
    <citation type="journal article" date="2021" name="PeerJ">
        <title>Extensive microbial diversity within the chicken gut microbiome revealed by metagenomics and culture.</title>
        <authorList>
            <person name="Gilroy R."/>
            <person name="Ravi A."/>
            <person name="Getino M."/>
            <person name="Pursley I."/>
            <person name="Horton D.L."/>
            <person name="Alikhan N.F."/>
            <person name="Baker D."/>
            <person name="Gharbi K."/>
            <person name="Hall N."/>
            <person name="Watson M."/>
            <person name="Adriaenssens E.M."/>
            <person name="Foster-Nyarko E."/>
            <person name="Jarju S."/>
            <person name="Secka A."/>
            <person name="Antonio M."/>
            <person name="Oren A."/>
            <person name="Chaudhuri R.R."/>
            <person name="La Ragione R."/>
            <person name="Hildebrand F."/>
            <person name="Pallen M.J."/>
        </authorList>
    </citation>
    <scope>NUCLEOTIDE SEQUENCE</scope>
    <source>
        <strain evidence="2">ChiSxjej5B17-1746</strain>
    </source>
</reference>
<protein>
    <submittedName>
        <fullName evidence="2">Uncharacterized protein</fullName>
    </submittedName>
</protein>
<dbReference type="AlphaFoldDB" id="A0A9D1UA19"/>
<feature type="region of interest" description="Disordered" evidence="1">
    <location>
        <begin position="1"/>
        <end position="53"/>
    </location>
</feature>
<evidence type="ECO:0000313" key="3">
    <source>
        <dbReference type="Proteomes" id="UP000824264"/>
    </source>
</evidence>
<dbReference type="EMBL" id="DXGI01000247">
    <property type="protein sequence ID" value="HIW78810.1"/>
    <property type="molecule type" value="Genomic_DNA"/>
</dbReference>
<accession>A0A9D1UA19</accession>
<dbReference type="Proteomes" id="UP000824264">
    <property type="component" value="Unassembled WGS sequence"/>
</dbReference>
<comment type="caution">
    <text evidence="2">The sequence shown here is derived from an EMBL/GenBank/DDBJ whole genome shotgun (WGS) entry which is preliminary data.</text>
</comment>
<feature type="non-terminal residue" evidence="2">
    <location>
        <position position="78"/>
    </location>
</feature>
<proteinExistence type="predicted"/>
<sequence length="78" mass="8718">MGINGTFPKSGRPSPVRRDTNIPALPKKDERRPSYTFTPLLNPPDKRKLPPSEAFSRSLGLSARKNEEAGLFHLYLLA</sequence>
<evidence type="ECO:0000313" key="2">
    <source>
        <dbReference type="EMBL" id="HIW78810.1"/>
    </source>
</evidence>
<gene>
    <name evidence="2" type="ORF">H9874_06665</name>
</gene>
<organism evidence="2 3">
    <name type="scientific">Candidatus Bilophila faecipullorum</name>
    <dbReference type="NCBI Taxonomy" id="2838482"/>
    <lineage>
        <taxon>Bacteria</taxon>
        <taxon>Pseudomonadati</taxon>
        <taxon>Thermodesulfobacteriota</taxon>
        <taxon>Desulfovibrionia</taxon>
        <taxon>Desulfovibrionales</taxon>
        <taxon>Desulfovibrionaceae</taxon>
        <taxon>Bilophila</taxon>
    </lineage>
</organism>
<name>A0A9D1UA19_9BACT</name>